<dbReference type="GO" id="GO:0016477">
    <property type="term" value="P:cell migration"/>
    <property type="evidence" value="ECO:0007669"/>
    <property type="project" value="TreeGrafter"/>
</dbReference>
<dbReference type="Pfam" id="PF25802">
    <property type="entry name" value="WWC1"/>
    <property type="match status" value="1"/>
</dbReference>
<dbReference type="OrthoDB" id="2020426at2759"/>
<dbReference type="CDD" id="cd08680">
    <property type="entry name" value="C2_Kibra"/>
    <property type="match status" value="1"/>
</dbReference>
<feature type="compositionally biased region" description="Polar residues" evidence="2">
    <location>
        <begin position="171"/>
        <end position="191"/>
    </location>
</feature>
<protein>
    <submittedName>
        <fullName evidence="5">Protein WWC2</fullName>
    </submittedName>
</protein>
<dbReference type="CTD" id="80014"/>
<feature type="region of interest" description="Disordered" evidence="2">
    <location>
        <begin position="160"/>
        <end position="191"/>
    </location>
</feature>
<accession>A0A1U7U9R5</accession>
<gene>
    <name evidence="5" type="primary">WWC2</name>
</gene>
<dbReference type="KEGG" id="csyr:103266178"/>
<feature type="region of interest" description="Disordered" evidence="2">
    <location>
        <begin position="435"/>
        <end position="462"/>
    </location>
</feature>
<dbReference type="PANTHER" id="PTHR14791:SF26">
    <property type="entry name" value="PROTEIN WWC2"/>
    <property type="match status" value="1"/>
</dbReference>
<feature type="domain" description="C2" evidence="3">
    <location>
        <begin position="599"/>
        <end position="722"/>
    </location>
</feature>
<keyword evidence="4" id="KW-1185">Reference proteome</keyword>
<name>A0A1U7U9R5_CARSF</name>
<feature type="region of interest" description="Disordered" evidence="2">
    <location>
        <begin position="343"/>
        <end position="365"/>
    </location>
</feature>
<feature type="coiled-coil region" evidence="1">
    <location>
        <begin position="981"/>
        <end position="1044"/>
    </location>
</feature>
<dbReference type="GO" id="GO:0019900">
    <property type="term" value="F:kinase binding"/>
    <property type="evidence" value="ECO:0007669"/>
    <property type="project" value="TreeGrafter"/>
</dbReference>
<proteinExistence type="predicted"/>
<evidence type="ECO:0000256" key="2">
    <source>
        <dbReference type="SAM" id="MobiDB-lite"/>
    </source>
</evidence>
<keyword evidence="1" id="KW-0175">Coiled coil</keyword>
<dbReference type="RefSeq" id="XP_008062002.1">
    <property type="nucleotide sequence ID" value="XM_008063811.2"/>
</dbReference>
<dbReference type="InterPro" id="IPR035892">
    <property type="entry name" value="C2_domain_sf"/>
</dbReference>
<evidence type="ECO:0000256" key="1">
    <source>
        <dbReference type="SAM" id="Coils"/>
    </source>
</evidence>
<feature type="coiled-coil region" evidence="1">
    <location>
        <begin position="207"/>
        <end position="321"/>
    </location>
</feature>
<dbReference type="GO" id="GO:0046621">
    <property type="term" value="P:negative regulation of organ growth"/>
    <property type="evidence" value="ECO:0007669"/>
    <property type="project" value="TreeGrafter"/>
</dbReference>
<dbReference type="SUPFAM" id="SSF49562">
    <property type="entry name" value="C2 domain (Calcium/lipid-binding domain, CaLB)"/>
    <property type="match status" value="1"/>
</dbReference>
<dbReference type="InterPro" id="IPR057747">
    <property type="entry name" value="WWC1_hairpin"/>
</dbReference>
<organism evidence="4 5">
    <name type="scientific">Carlito syrichta</name>
    <name type="common">Philippine tarsier</name>
    <name type="synonym">Tarsius syrichta</name>
    <dbReference type="NCBI Taxonomy" id="1868482"/>
    <lineage>
        <taxon>Eukaryota</taxon>
        <taxon>Metazoa</taxon>
        <taxon>Chordata</taxon>
        <taxon>Craniata</taxon>
        <taxon>Vertebrata</taxon>
        <taxon>Euteleostomi</taxon>
        <taxon>Mammalia</taxon>
        <taxon>Eutheria</taxon>
        <taxon>Euarchontoglires</taxon>
        <taxon>Primates</taxon>
        <taxon>Haplorrhini</taxon>
        <taxon>Tarsiiformes</taxon>
        <taxon>Tarsiidae</taxon>
        <taxon>Carlito</taxon>
    </lineage>
</organism>
<evidence type="ECO:0000313" key="5">
    <source>
        <dbReference type="RefSeq" id="XP_008062002.1"/>
    </source>
</evidence>
<dbReference type="AlphaFoldDB" id="A0A1U7U9R5"/>
<evidence type="ECO:0000313" key="4">
    <source>
        <dbReference type="Proteomes" id="UP000189704"/>
    </source>
</evidence>
<dbReference type="GO" id="GO:0035330">
    <property type="term" value="P:regulation of hippo signaling"/>
    <property type="evidence" value="ECO:0007669"/>
    <property type="project" value="TreeGrafter"/>
</dbReference>
<feature type="compositionally biased region" description="Low complexity" evidence="2">
    <location>
        <begin position="442"/>
        <end position="459"/>
    </location>
</feature>
<dbReference type="Proteomes" id="UP000189704">
    <property type="component" value="Unplaced"/>
</dbReference>
<dbReference type="FunFam" id="2.60.40.150:FF:000084">
    <property type="entry name" value="Protein KIBRA isoform 1"/>
    <property type="match status" value="1"/>
</dbReference>
<dbReference type="GO" id="GO:0006355">
    <property type="term" value="P:regulation of DNA-templated transcription"/>
    <property type="evidence" value="ECO:0007669"/>
    <property type="project" value="TreeGrafter"/>
</dbReference>
<evidence type="ECO:0000259" key="3">
    <source>
        <dbReference type="PROSITE" id="PS50004"/>
    </source>
</evidence>
<dbReference type="InterPro" id="IPR037771">
    <property type="entry name" value="C2_WWC"/>
</dbReference>
<dbReference type="InterPro" id="IPR051105">
    <property type="entry name" value="WWC/KIBRA_Hippo_Reg"/>
</dbReference>
<dbReference type="GeneID" id="103266178"/>
<dbReference type="PROSITE" id="PS50004">
    <property type="entry name" value="C2"/>
    <property type="match status" value="1"/>
</dbReference>
<dbReference type="InterPro" id="IPR000008">
    <property type="entry name" value="C2_dom"/>
</dbReference>
<dbReference type="GO" id="GO:0060090">
    <property type="term" value="F:molecular adaptor activity"/>
    <property type="evidence" value="ECO:0007669"/>
    <property type="project" value="TreeGrafter"/>
</dbReference>
<feature type="compositionally biased region" description="Basic and acidic residues" evidence="2">
    <location>
        <begin position="833"/>
        <end position="852"/>
    </location>
</feature>
<dbReference type="Gene3D" id="2.60.40.150">
    <property type="entry name" value="C2 domain"/>
    <property type="match status" value="1"/>
</dbReference>
<dbReference type="GO" id="GO:0005737">
    <property type="term" value="C:cytoplasm"/>
    <property type="evidence" value="ECO:0007669"/>
    <property type="project" value="UniProtKB-ARBA"/>
</dbReference>
<dbReference type="PANTHER" id="PTHR14791">
    <property type="entry name" value="BOMB/KIRA PROTEINS"/>
    <property type="match status" value="1"/>
</dbReference>
<dbReference type="STRING" id="1868482.ENSTSYP00000009228"/>
<reference evidence="5" key="1">
    <citation type="submission" date="2025-08" db="UniProtKB">
        <authorList>
            <consortium name="RefSeq"/>
        </authorList>
    </citation>
    <scope>IDENTIFICATION</scope>
</reference>
<feature type="region of interest" description="Disordered" evidence="2">
    <location>
        <begin position="811"/>
        <end position="891"/>
    </location>
</feature>
<sequence length="1093" mass="121683">MLKDYLSVAQDALRTQKELYHVKEQRLALALDEYVRLNDAYKEKSSSRTSLFSGSSSSTKYDPDILKAEISTTRLRVKKLKRELSQMKQELLYKEQGFETLQQIDKKMSGGQSGYELSEAKAILTELKSIRKAINSGEKEKQDLMQSLAKLQERFNLDQNIGKSEPDLRSSPVNSHLSLSRQTLDAGSQTSISGDIGVRSRSNLAEKVRLSLQYEEAKRSMANLKIELSKLDSEAWPGALDIEKEKLMLINEKEELLKELQFVTPQKRTRDELAHLEAERQRLEEELLSVRGAPSRALAERLKLEERRKELLQKLEETTKLTTYLHSQLKSLSASTLSMSSGSSLGSLASSRGSLNTSSRGSLNSLSSSELYYSSQGDQIDVDYQYKLDFLLQEKGGYTPSGPITTIHENEVVKSPGHPSQSGLCGVAAAATGHTPPLAEAPKSVTSLSSRSSLSSLSPPGSPLVLEGTFPMSSHDTSLHQFTADFEDCELSSHFADIGLSENQILLDSDSGGAAQSLLEDKDLNECAREPLCEGATDVEKSLPKRRVIHLLGEKTACVSAAVSDESVAGDSGVYEAFVKQPSEMEDVTYGEEDVAIVETAQVQIGLRYDAKSSSFMVIIAQLRNLHAFLIPHTSKVYFRVAVLPSSTDVCCLFRTKVHPPTESIVFNDVFRVVISQTALQQKTLRVDLCSVSKHRREECLAGTQISLADLPFSNEVFTLWYNLLPSKQIPCRKNEEENEDSVSPPSQPFVDAVDLDAVSALLARTSAELLAVEQELAQEEEPGKEEQRGPDGDWLTMLREASDEIVAGKKEAEINLPENSGCTEDLGSHTSVPEKGKDKSRRENDCAKDLRSQPSAGVPTLVDKETNTDEAANDSMAVRPKDRSSLSSRQHPFVRSSVIVRSQTFSPGERNQYICRLNRSDSDSSTLAKKSLFVRNSTERRSLRVKRTVCQPVLRRTAQECPVRTSLDLELDLQASLTRQSRLNDELQALRGLRQKLEELKAQGETDLPPGVLEDERFQRLLKQAEKQAEQSKEEQKQSLNAEKLMRQVSKDVCRLREQSWQVPRQVQSFREKIAYFTRAKISIPSLPADDV</sequence>